<keyword evidence="2" id="KW-0808">Transferase</keyword>
<evidence type="ECO:0000256" key="2">
    <source>
        <dbReference type="ARBA" id="ARBA00022679"/>
    </source>
</evidence>
<dbReference type="Proteomes" id="UP000261245">
    <property type="component" value="Unassembled WGS sequence"/>
</dbReference>
<comment type="similarity">
    <text evidence="1">Belongs to the transferase hexapeptide repeat family.</text>
</comment>
<dbReference type="InterPro" id="IPR011004">
    <property type="entry name" value="Trimer_LpxA-like_sf"/>
</dbReference>
<evidence type="ECO:0000313" key="3">
    <source>
        <dbReference type="EMBL" id="RGN05379.1"/>
    </source>
</evidence>
<dbReference type="Pfam" id="PF00132">
    <property type="entry name" value="Hexapep"/>
    <property type="match status" value="1"/>
</dbReference>
<dbReference type="EMBL" id="QSUC01000043">
    <property type="protein sequence ID" value="RGN05379.1"/>
    <property type="molecule type" value="Genomic_DNA"/>
</dbReference>
<evidence type="ECO:0000313" key="4">
    <source>
        <dbReference type="Proteomes" id="UP000261245"/>
    </source>
</evidence>
<comment type="caution">
    <text evidence="3">The sequence shown here is derived from an EMBL/GenBank/DDBJ whole genome shotgun (WGS) entry which is preliminary data.</text>
</comment>
<evidence type="ECO:0000256" key="1">
    <source>
        <dbReference type="ARBA" id="ARBA00007274"/>
    </source>
</evidence>
<gene>
    <name evidence="3" type="ORF">DXB80_12370</name>
</gene>
<keyword evidence="3" id="KW-0012">Acyltransferase</keyword>
<dbReference type="AlphaFoldDB" id="A0AA93B9M3"/>
<protein>
    <submittedName>
        <fullName evidence="3">Acyltransferase</fullName>
    </submittedName>
</protein>
<dbReference type="GO" id="GO:0008374">
    <property type="term" value="F:O-acyltransferase activity"/>
    <property type="evidence" value="ECO:0007669"/>
    <property type="project" value="TreeGrafter"/>
</dbReference>
<dbReference type="Gene3D" id="2.160.10.10">
    <property type="entry name" value="Hexapeptide repeat proteins"/>
    <property type="match status" value="1"/>
</dbReference>
<dbReference type="RefSeq" id="WP_117729099.1">
    <property type="nucleotide sequence ID" value="NZ_QRSU01000027.1"/>
</dbReference>
<accession>A0AA93B9M3</accession>
<reference evidence="3 4" key="1">
    <citation type="submission" date="2018-08" db="EMBL/GenBank/DDBJ databases">
        <title>A genome reference for cultivated species of the human gut microbiota.</title>
        <authorList>
            <person name="Zou Y."/>
            <person name="Xue W."/>
            <person name="Luo G."/>
        </authorList>
    </citation>
    <scope>NUCLEOTIDE SEQUENCE [LARGE SCALE GENOMIC DNA]</scope>
    <source>
        <strain evidence="3 4">OM06-11</strain>
    </source>
</reference>
<organism evidence="3 4">
    <name type="scientific">Segatella copri</name>
    <dbReference type="NCBI Taxonomy" id="165179"/>
    <lineage>
        <taxon>Bacteria</taxon>
        <taxon>Pseudomonadati</taxon>
        <taxon>Bacteroidota</taxon>
        <taxon>Bacteroidia</taxon>
        <taxon>Bacteroidales</taxon>
        <taxon>Prevotellaceae</taxon>
        <taxon>Segatella</taxon>
    </lineage>
</organism>
<dbReference type="PANTHER" id="PTHR23416">
    <property type="entry name" value="SIALIC ACID SYNTHASE-RELATED"/>
    <property type="match status" value="1"/>
</dbReference>
<dbReference type="InterPro" id="IPR051159">
    <property type="entry name" value="Hexapeptide_acetyltransf"/>
</dbReference>
<name>A0AA93B9M3_9BACT</name>
<dbReference type="InterPro" id="IPR001451">
    <property type="entry name" value="Hexapep"/>
</dbReference>
<proteinExistence type="inferred from homology"/>
<dbReference type="PANTHER" id="PTHR23416:SF23">
    <property type="entry name" value="ACETYLTRANSFERASE C18B11.09C-RELATED"/>
    <property type="match status" value="1"/>
</dbReference>
<dbReference type="SUPFAM" id="SSF51161">
    <property type="entry name" value="Trimeric LpxA-like enzymes"/>
    <property type="match status" value="1"/>
</dbReference>
<dbReference type="GO" id="GO:0005829">
    <property type="term" value="C:cytosol"/>
    <property type="evidence" value="ECO:0007669"/>
    <property type="project" value="TreeGrafter"/>
</dbReference>
<sequence>MKRFLFLIIYYAFAQHLPSSYSVWGGKFCNMIRIFCCRKIFKHCGKVSTIDRHAYFGNGRNVEIGDYSGIGENCVIPNNTVIGKYVMMAPEVHIVANNHTFSDTEKPMCFQGSIEGKTPTIIDDDCWIGIRVILTPGHRIGKGSILAAGAVVTKDVEPYSIVGGNPAKLIRKRK</sequence>